<reference evidence="1 2" key="1">
    <citation type="submission" date="2019-03" db="EMBL/GenBank/DDBJ databases">
        <title>First draft genome of Liparis tanakae, snailfish: a comprehensive survey of snailfish specific genes.</title>
        <authorList>
            <person name="Kim W."/>
            <person name="Song I."/>
            <person name="Jeong J.-H."/>
            <person name="Kim D."/>
            <person name="Kim S."/>
            <person name="Ryu S."/>
            <person name="Song J.Y."/>
            <person name="Lee S.K."/>
        </authorList>
    </citation>
    <scope>NUCLEOTIDE SEQUENCE [LARGE SCALE GENOMIC DNA]</scope>
    <source>
        <tissue evidence="1">Muscle</tissue>
    </source>
</reference>
<protein>
    <submittedName>
        <fullName evidence="1">Uncharacterized protein</fullName>
    </submittedName>
</protein>
<keyword evidence="2" id="KW-1185">Reference proteome</keyword>
<sequence>MPRLNGSLRLPGALPAGRIDQLFDQLLNSLVASTAVIVVLFSQMCIEWPGTDKPNTDLAFDIFTFPEVHRRGKDDL</sequence>
<organism evidence="1 2">
    <name type="scientific">Liparis tanakae</name>
    <name type="common">Tanaka's snailfish</name>
    <dbReference type="NCBI Taxonomy" id="230148"/>
    <lineage>
        <taxon>Eukaryota</taxon>
        <taxon>Metazoa</taxon>
        <taxon>Chordata</taxon>
        <taxon>Craniata</taxon>
        <taxon>Vertebrata</taxon>
        <taxon>Euteleostomi</taxon>
        <taxon>Actinopterygii</taxon>
        <taxon>Neopterygii</taxon>
        <taxon>Teleostei</taxon>
        <taxon>Neoteleostei</taxon>
        <taxon>Acanthomorphata</taxon>
        <taxon>Eupercaria</taxon>
        <taxon>Perciformes</taxon>
        <taxon>Cottioidei</taxon>
        <taxon>Cottales</taxon>
        <taxon>Liparidae</taxon>
        <taxon>Liparis</taxon>
    </lineage>
</organism>
<dbReference type="AlphaFoldDB" id="A0A4Z2GIU2"/>
<comment type="caution">
    <text evidence="1">The sequence shown here is derived from an EMBL/GenBank/DDBJ whole genome shotgun (WGS) entry which is preliminary data.</text>
</comment>
<name>A0A4Z2GIU2_9TELE</name>
<proteinExistence type="predicted"/>
<dbReference type="EMBL" id="SRLO01000538">
    <property type="protein sequence ID" value="TNN52704.1"/>
    <property type="molecule type" value="Genomic_DNA"/>
</dbReference>
<evidence type="ECO:0000313" key="1">
    <source>
        <dbReference type="EMBL" id="TNN52704.1"/>
    </source>
</evidence>
<gene>
    <name evidence="1" type="ORF">EYF80_037084</name>
</gene>
<evidence type="ECO:0000313" key="2">
    <source>
        <dbReference type="Proteomes" id="UP000314294"/>
    </source>
</evidence>
<accession>A0A4Z2GIU2</accession>
<dbReference type="Proteomes" id="UP000314294">
    <property type="component" value="Unassembled WGS sequence"/>
</dbReference>